<accession>A0A0J8RE77</accession>
<feature type="compositionally biased region" description="Basic and acidic residues" evidence="1">
    <location>
        <begin position="13"/>
        <end position="48"/>
    </location>
</feature>
<proteinExistence type="predicted"/>
<sequence length="112" mass="12667">MKDAFQGTMRTDNFPKDKLNVGERDAMERDQPKRTSREETTRGNEREMSGSIHFAPGSLIVAARKKTNEDAFARRPRQQRLLSAKQALMKKQSETLQVESYISPAEKAEGPG</sequence>
<feature type="region of interest" description="Disordered" evidence="1">
    <location>
        <begin position="1"/>
        <end position="51"/>
    </location>
</feature>
<dbReference type="Proteomes" id="UP000054563">
    <property type="component" value="Unassembled WGS sequence"/>
</dbReference>
<name>A0A0J8RE77_COCIT</name>
<reference evidence="3" key="1">
    <citation type="journal article" date="2010" name="Genome Res.">
        <title>Population genomic sequencing of Coccidioides fungi reveals recent hybridization and transposon control.</title>
        <authorList>
            <person name="Neafsey D.E."/>
            <person name="Barker B.M."/>
            <person name="Sharpton T.J."/>
            <person name="Stajich J.E."/>
            <person name="Park D.J."/>
            <person name="Whiston E."/>
            <person name="Hung C.-Y."/>
            <person name="McMahan C."/>
            <person name="White J."/>
            <person name="Sykes S."/>
            <person name="Heiman D."/>
            <person name="Young S."/>
            <person name="Zeng Q."/>
            <person name="Abouelleil A."/>
            <person name="Aftuck L."/>
            <person name="Bessette D."/>
            <person name="Brown A."/>
            <person name="FitzGerald M."/>
            <person name="Lui A."/>
            <person name="Macdonald J.P."/>
            <person name="Priest M."/>
            <person name="Orbach M.J."/>
            <person name="Galgiani J.N."/>
            <person name="Kirkland T.N."/>
            <person name="Cole G.T."/>
            <person name="Birren B.W."/>
            <person name="Henn M.R."/>
            <person name="Taylor J.W."/>
            <person name="Rounsley S.D."/>
        </authorList>
    </citation>
    <scope>NUCLEOTIDE SEQUENCE [LARGE SCALE GENOMIC DNA]</scope>
    <source>
        <strain evidence="3">H538.4</strain>
    </source>
</reference>
<dbReference type="AlphaFoldDB" id="A0A0J8RE77"/>
<protein>
    <submittedName>
        <fullName evidence="2">Uncharacterized protein</fullName>
    </submittedName>
</protein>
<dbReference type="EMBL" id="DS016981">
    <property type="protein sequence ID" value="KMU82244.1"/>
    <property type="molecule type" value="Genomic_DNA"/>
</dbReference>
<evidence type="ECO:0000256" key="1">
    <source>
        <dbReference type="SAM" id="MobiDB-lite"/>
    </source>
</evidence>
<dbReference type="VEuPathDB" id="FungiDB:CIHG_00030"/>
<evidence type="ECO:0000313" key="3">
    <source>
        <dbReference type="Proteomes" id="UP000054563"/>
    </source>
</evidence>
<feature type="region of interest" description="Disordered" evidence="1">
    <location>
        <begin position="89"/>
        <end position="112"/>
    </location>
</feature>
<evidence type="ECO:0000313" key="2">
    <source>
        <dbReference type="EMBL" id="KMU82244.1"/>
    </source>
</evidence>
<organism evidence="2 3">
    <name type="scientific">Coccidioides immitis H538.4</name>
    <dbReference type="NCBI Taxonomy" id="396776"/>
    <lineage>
        <taxon>Eukaryota</taxon>
        <taxon>Fungi</taxon>
        <taxon>Dikarya</taxon>
        <taxon>Ascomycota</taxon>
        <taxon>Pezizomycotina</taxon>
        <taxon>Eurotiomycetes</taxon>
        <taxon>Eurotiomycetidae</taxon>
        <taxon>Onygenales</taxon>
        <taxon>Onygenaceae</taxon>
        <taxon>Coccidioides</taxon>
    </lineage>
</organism>
<gene>
    <name evidence="2" type="ORF">CIHG_00030</name>
</gene>